<feature type="binding site" evidence="4">
    <location>
        <position position="231"/>
    </location>
    <ligand>
        <name>a divalent metal cation</name>
        <dbReference type="ChEBI" id="CHEBI:60240"/>
        <label>1</label>
    </ligand>
</feature>
<dbReference type="EMBL" id="CP024870">
    <property type="protein sequence ID" value="ATX70881.1"/>
    <property type="molecule type" value="Genomic_DNA"/>
</dbReference>
<evidence type="ECO:0000256" key="1">
    <source>
        <dbReference type="ARBA" id="ARBA00006964"/>
    </source>
</evidence>
<dbReference type="FunFam" id="3.40.1390.30:FF:000001">
    <property type="entry name" value="GTP cyclohydrolase 1 type 2"/>
    <property type="match status" value="1"/>
</dbReference>
<dbReference type="GO" id="GO:0046872">
    <property type="term" value="F:metal ion binding"/>
    <property type="evidence" value="ECO:0007669"/>
    <property type="project" value="UniProtKB-KW"/>
</dbReference>
<proteinExistence type="inferred from homology"/>
<gene>
    <name evidence="5" type="ORF">SCLAR_v1c05620</name>
</gene>
<evidence type="ECO:0000313" key="5">
    <source>
        <dbReference type="EMBL" id="ATX70881.1"/>
    </source>
</evidence>
<dbReference type="PANTHER" id="PTHR13799:SF14">
    <property type="entry name" value="GTP CYCLOHYDROLASE 1 TYPE 2 HOMOLOG"/>
    <property type="match status" value="1"/>
</dbReference>
<evidence type="ECO:0000256" key="4">
    <source>
        <dbReference type="PIRSR" id="PIRSR602678-1"/>
    </source>
</evidence>
<dbReference type="Pfam" id="PF01784">
    <property type="entry name" value="DUF34_NIF3"/>
    <property type="match status" value="1"/>
</dbReference>
<dbReference type="PANTHER" id="PTHR13799">
    <property type="entry name" value="NGG1 INTERACTING FACTOR 3"/>
    <property type="match status" value="1"/>
</dbReference>
<protein>
    <recommendedName>
        <fullName evidence="2">GTP cyclohydrolase 1 type 2 homolog</fullName>
    </recommendedName>
</protein>
<dbReference type="InterPro" id="IPR036069">
    <property type="entry name" value="DUF34/NIF3_sf"/>
</dbReference>
<evidence type="ECO:0000256" key="2">
    <source>
        <dbReference type="ARBA" id="ARBA00022112"/>
    </source>
</evidence>
<dbReference type="Proteomes" id="UP000231179">
    <property type="component" value="Chromosome"/>
</dbReference>
<accession>A0A1Y0L156</accession>
<keyword evidence="6" id="KW-1185">Reference proteome</keyword>
<dbReference type="KEGG" id="scla:SCLARK_00843"/>
<dbReference type="InterPro" id="IPR002678">
    <property type="entry name" value="DUF34/NIF3"/>
</dbReference>
<keyword evidence="3 4" id="KW-0479">Metal-binding</keyword>
<comment type="similarity">
    <text evidence="1">Belongs to the GTP cyclohydrolase I type 2/NIF3 family.</text>
</comment>
<organism evidence="5 6">
    <name type="scientific">Spiroplasma clarkii</name>
    <dbReference type="NCBI Taxonomy" id="2139"/>
    <lineage>
        <taxon>Bacteria</taxon>
        <taxon>Bacillati</taxon>
        <taxon>Mycoplasmatota</taxon>
        <taxon>Mollicutes</taxon>
        <taxon>Entomoplasmatales</taxon>
        <taxon>Spiroplasmataceae</taxon>
        <taxon>Spiroplasma</taxon>
    </lineage>
</organism>
<dbReference type="AlphaFoldDB" id="A0A1Y0L156"/>
<dbReference type="OrthoDB" id="9792792at2"/>
<feature type="binding site" evidence="4">
    <location>
        <position position="111"/>
    </location>
    <ligand>
        <name>a divalent metal cation</name>
        <dbReference type="ChEBI" id="CHEBI:60240"/>
        <label>1</label>
    </ligand>
</feature>
<dbReference type="RefSeq" id="WP_100254435.1">
    <property type="nucleotide sequence ID" value="NZ_CP015819.1"/>
</dbReference>
<dbReference type="NCBIfam" id="TIGR00486">
    <property type="entry name" value="YbgI_SA1388"/>
    <property type="match status" value="1"/>
</dbReference>
<sequence length="263" mass="30399">MSKVNTNSLINYLNDLFPQTHAAEWDTVGLQIEEVYNLPSQDEISAVVVCLDVTKDVVEKAITTKANFIISRHPFFFGDINEELQNPAKKEVYDALIAHEIQVFSIHTNYDNSESNNLIDLLETRFNIKKYEVVGENQEGYKIEFLREIALSEIVENMKLIFGQEQLALSVNSDLNKLVRKIYLTPGSGSDTMSHLKLQNAVFVTGEVKWHEWLYADQNHVDLLTLGHYMENHFIDDIRNKLYKTFTDIVVYDYDIKNLFKVV</sequence>
<name>A0A1Y0L156_9MOLU</name>
<reference evidence="5 6" key="1">
    <citation type="submission" date="2017-11" db="EMBL/GenBank/DDBJ databases">
        <title>Complete genome sequence of Spiroplasma clarkii CN-5 (DSM 19994).</title>
        <authorList>
            <person name="Tsai Y.-M."/>
            <person name="Chang A."/>
            <person name="Lo W.-S."/>
            <person name="Kuo C.-H."/>
        </authorList>
    </citation>
    <scope>NUCLEOTIDE SEQUENCE [LARGE SCALE GENOMIC DNA]</scope>
    <source>
        <strain evidence="5 6">CN-5</strain>
    </source>
</reference>
<dbReference type="Gene3D" id="3.40.1390.30">
    <property type="entry name" value="NIF3 (NGG1p interacting factor 3)-like"/>
    <property type="match status" value="2"/>
</dbReference>
<evidence type="ECO:0000256" key="3">
    <source>
        <dbReference type="ARBA" id="ARBA00022723"/>
    </source>
</evidence>
<feature type="binding site" evidence="4">
    <location>
        <position position="228"/>
    </location>
    <ligand>
        <name>a divalent metal cation</name>
        <dbReference type="ChEBI" id="CHEBI:60240"/>
        <label>1</label>
    </ligand>
</feature>
<feature type="binding site" evidence="4">
    <location>
        <position position="73"/>
    </location>
    <ligand>
        <name>a divalent metal cation</name>
        <dbReference type="ChEBI" id="CHEBI:60240"/>
        <label>1</label>
    </ligand>
</feature>
<evidence type="ECO:0000313" key="6">
    <source>
        <dbReference type="Proteomes" id="UP000231179"/>
    </source>
</evidence>
<dbReference type="GO" id="GO:0005737">
    <property type="term" value="C:cytoplasm"/>
    <property type="evidence" value="ECO:0007669"/>
    <property type="project" value="TreeGrafter"/>
</dbReference>
<dbReference type="SUPFAM" id="SSF102705">
    <property type="entry name" value="NIF3 (NGG1p interacting factor 3)-like"/>
    <property type="match status" value="1"/>
</dbReference>